<evidence type="ECO:0000256" key="1">
    <source>
        <dbReference type="SAM" id="Phobius"/>
    </source>
</evidence>
<sequence length="219" mass="24601">MLAIIRELLPENIAVRATGAYVVCTYFIVLIVFCTTLCKPFDTFWAPLAEQPLIIRAHFNLARKLLLVGVFGIGALTIVAATLNKYYNFVAPASSGTFIPWYIREESMAMLVANLLLCRPALKTMFSWHIFQEWPRTHKETDRDLVSLTAKTTSRTTNTGGEKDEHFDLLTIPPCVFMSVPESLQHECEQRSGSIPILEWRRTASSVSGDLPSRSFSLA</sequence>
<keyword evidence="3" id="KW-1185">Reference proteome</keyword>
<organism evidence="2 3">
    <name type="scientific">Coleophoma crateriformis</name>
    <dbReference type="NCBI Taxonomy" id="565419"/>
    <lineage>
        <taxon>Eukaryota</taxon>
        <taxon>Fungi</taxon>
        <taxon>Dikarya</taxon>
        <taxon>Ascomycota</taxon>
        <taxon>Pezizomycotina</taxon>
        <taxon>Leotiomycetes</taxon>
        <taxon>Helotiales</taxon>
        <taxon>Dermateaceae</taxon>
        <taxon>Coleophoma</taxon>
    </lineage>
</organism>
<dbReference type="InterPro" id="IPR052337">
    <property type="entry name" value="SAT4-like"/>
</dbReference>
<feature type="transmembrane region" description="Helical" evidence="1">
    <location>
        <begin position="65"/>
        <end position="87"/>
    </location>
</feature>
<proteinExistence type="predicted"/>
<dbReference type="PANTHER" id="PTHR33048">
    <property type="entry name" value="PTH11-LIKE INTEGRAL MEMBRANE PROTEIN (AFU_ORTHOLOGUE AFUA_5G11245)"/>
    <property type="match status" value="1"/>
</dbReference>
<dbReference type="AlphaFoldDB" id="A0A3D8QJ04"/>
<comment type="caution">
    <text evidence="2">The sequence shown here is derived from an EMBL/GenBank/DDBJ whole genome shotgun (WGS) entry which is preliminary data.</text>
</comment>
<accession>A0A3D8QJ04</accession>
<protein>
    <submittedName>
        <fullName evidence="2">Uncharacterized protein</fullName>
    </submittedName>
</protein>
<keyword evidence="1" id="KW-0472">Membrane</keyword>
<feature type="transmembrane region" description="Helical" evidence="1">
    <location>
        <begin position="20"/>
        <end position="38"/>
    </location>
</feature>
<name>A0A3D8QJ04_9HELO</name>
<dbReference type="OrthoDB" id="3903189at2759"/>
<evidence type="ECO:0000313" key="2">
    <source>
        <dbReference type="EMBL" id="RDW61650.1"/>
    </source>
</evidence>
<keyword evidence="1" id="KW-0812">Transmembrane</keyword>
<dbReference type="EMBL" id="PDLN01000018">
    <property type="protein sequence ID" value="RDW61650.1"/>
    <property type="molecule type" value="Genomic_DNA"/>
</dbReference>
<reference evidence="2 3" key="1">
    <citation type="journal article" date="2018" name="IMA Fungus">
        <title>IMA Genome-F 9: Draft genome sequence of Annulohypoxylon stygium, Aspergillus mulundensis, Berkeleyomyces basicola (syn. Thielaviopsis basicola), Ceratocystis smalleyi, two Cercospora beticola strains, Coleophoma cylindrospora, Fusarium fracticaudum, Phialophora cf. hyalina, and Morchella septimelata.</title>
        <authorList>
            <person name="Wingfield B.D."/>
            <person name="Bills G.F."/>
            <person name="Dong Y."/>
            <person name="Huang W."/>
            <person name="Nel W.J."/>
            <person name="Swalarsk-Parry B.S."/>
            <person name="Vaghefi N."/>
            <person name="Wilken P.M."/>
            <person name="An Z."/>
            <person name="de Beer Z.W."/>
            <person name="De Vos L."/>
            <person name="Chen L."/>
            <person name="Duong T.A."/>
            <person name="Gao Y."/>
            <person name="Hammerbacher A."/>
            <person name="Kikkert J.R."/>
            <person name="Li Y."/>
            <person name="Li H."/>
            <person name="Li K."/>
            <person name="Li Q."/>
            <person name="Liu X."/>
            <person name="Ma X."/>
            <person name="Naidoo K."/>
            <person name="Pethybridge S.J."/>
            <person name="Sun J."/>
            <person name="Steenkamp E.T."/>
            <person name="van der Nest M.A."/>
            <person name="van Wyk S."/>
            <person name="Wingfield M.J."/>
            <person name="Xiong C."/>
            <person name="Yue Q."/>
            <person name="Zhang X."/>
        </authorList>
    </citation>
    <scope>NUCLEOTIDE SEQUENCE [LARGE SCALE GENOMIC DNA]</scope>
    <source>
        <strain evidence="2 3">BP5796</strain>
    </source>
</reference>
<keyword evidence="1" id="KW-1133">Transmembrane helix</keyword>
<dbReference type="PANTHER" id="PTHR33048:SF110">
    <property type="entry name" value="UBID FAMILY DECARBOXYLASE"/>
    <property type="match status" value="1"/>
</dbReference>
<evidence type="ECO:0000313" key="3">
    <source>
        <dbReference type="Proteomes" id="UP000256328"/>
    </source>
</evidence>
<dbReference type="Proteomes" id="UP000256328">
    <property type="component" value="Unassembled WGS sequence"/>
</dbReference>
<gene>
    <name evidence="2" type="ORF">BP5796_11542</name>
</gene>